<dbReference type="AlphaFoldDB" id="A0A0F9URB9"/>
<sequence>MPSIIYIGILSFMSTNTNRHTNRLERLSKIDQSDLSEDVLEALESQRYWATVKYIENHGNKGKKHPFRTKTINHSEDERNKLLKAARHEIIMGCFSSQMIKDFYRETTPIGSDKGTKRTFEEDYENGDVYLIEPMFCAIYRTLHPNLNTKNQNKLETNPLVIILRWCWEAKKKGLVKY</sequence>
<gene>
    <name evidence="1" type="ORF">LCGC14_0175540</name>
</gene>
<reference evidence="1" key="1">
    <citation type="journal article" date="2015" name="Nature">
        <title>Complex archaea that bridge the gap between prokaryotes and eukaryotes.</title>
        <authorList>
            <person name="Spang A."/>
            <person name="Saw J.H."/>
            <person name="Jorgensen S.L."/>
            <person name="Zaremba-Niedzwiedzka K."/>
            <person name="Martijn J."/>
            <person name="Lind A.E."/>
            <person name="van Eijk R."/>
            <person name="Schleper C."/>
            <person name="Guy L."/>
            <person name="Ettema T.J."/>
        </authorList>
    </citation>
    <scope>NUCLEOTIDE SEQUENCE</scope>
</reference>
<evidence type="ECO:0000313" key="1">
    <source>
        <dbReference type="EMBL" id="KKN95685.1"/>
    </source>
</evidence>
<dbReference type="EMBL" id="LAZR01000069">
    <property type="protein sequence ID" value="KKN95685.1"/>
    <property type="molecule type" value="Genomic_DNA"/>
</dbReference>
<proteinExistence type="predicted"/>
<accession>A0A0F9URB9</accession>
<organism evidence="1">
    <name type="scientific">marine sediment metagenome</name>
    <dbReference type="NCBI Taxonomy" id="412755"/>
    <lineage>
        <taxon>unclassified sequences</taxon>
        <taxon>metagenomes</taxon>
        <taxon>ecological metagenomes</taxon>
    </lineage>
</organism>
<name>A0A0F9URB9_9ZZZZ</name>
<comment type="caution">
    <text evidence="1">The sequence shown here is derived from an EMBL/GenBank/DDBJ whole genome shotgun (WGS) entry which is preliminary data.</text>
</comment>
<protein>
    <submittedName>
        <fullName evidence="1">Uncharacterized protein</fullName>
    </submittedName>
</protein>